<evidence type="ECO:0000313" key="1">
    <source>
        <dbReference type="EMBL" id="MED6117069.1"/>
    </source>
</evidence>
<name>A0ABU6QYC7_9FABA</name>
<keyword evidence="2" id="KW-1185">Reference proteome</keyword>
<gene>
    <name evidence="1" type="ORF">PIB30_106492</name>
</gene>
<dbReference type="EMBL" id="JASCZI010004220">
    <property type="protein sequence ID" value="MED6117069.1"/>
    <property type="molecule type" value="Genomic_DNA"/>
</dbReference>
<proteinExistence type="predicted"/>
<organism evidence="1 2">
    <name type="scientific">Stylosanthes scabra</name>
    <dbReference type="NCBI Taxonomy" id="79078"/>
    <lineage>
        <taxon>Eukaryota</taxon>
        <taxon>Viridiplantae</taxon>
        <taxon>Streptophyta</taxon>
        <taxon>Embryophyta</taxon>
        <taxon>Tracheophyta</taxon>
        <taxon>Spermatophyta</taxon>
        <taxon>Magnoliopsida</taxon>
        <taxon>eudicotyledons</taxon>
        <taxon>Gunneridae</taxon>
        <taxon>Pentapetalae</taxon>
        <taxon>rosids</taxon>
        <taxon>fabids</taxon>
        <taxon>Fabales</taxon>
        <taxon>Fabaceae</taxon>
        <taxon>Papilionoideae</taxon>
        <taxon>50 kb inversion clade</taxon>
        <taxon>dalbergioids sensu lato</taxon>
        <taxon>Dalbergieae</taxon>
        <taxon>Pterocarpus clade</taxon>
        <taxon>Stylosanthes</taxon>
    </lineage>
</organism>
<protein>
    <submittedName>
        <fullName evidence="1">Uncharacterized protein</fullName>
    </submittedName>
</protein>
<evidence type="ECO:0000313" key="2">
    <source>
        <dbReference type="Proteomes" id="UP001341840"/>
    </source>
</evidence>
<reference evidence="1 2" key="1">
    <citation type="journal article" date="2023" name="Plants (Basel)">
        <title>Bridging the Gap: Combining Genomics and Transcriptomics Approaches to Understand Stylosanthes scabra, an Orphan Legume from the Brazilian Caatinga.</title>
        <authorList>
            <person name="Ferreira-Neto J.R.C."/>
            <person name="da Silva M.D."/>
            <person name="Binneck E."/>
            <person name="de Melo N.F."/>
            <person name="da Silva R.H."/>
            <person name="de Melo A.L.T.M."/>
            <person name="Pandolfi V."/>
            <person name="Bustamante F.O."/>
            <person name="Brasileiro-Vidal A.C."/>
            <person name="Benko-Iseppon A.M."/>
        </authorList>
    </citation>
    <scope>NUCLEOTIDE SEQUENCE [LARGE SCALE GENOMIC DNA]</scope>
    <source>
        <tissue evidence="1">Leaves</tissue>
    </source>
</reference>
<accession>A0ABU6QYC7</accession>
<comment type="caution">
    <text evidence="1">The sequence shown here is derived from an EMBL/GenBank/DDBJ whole genome shotgun (WGS) entry which is preliminary data.</text>
</comment>
<sequence>MGIQSRPNIYRRYFSQYQPMLGRYWYRGNTAHVGAILVSTQYRLEPVLEHINLGRQIVVRLYPNGFPKEGPDVVEFHSPDPAVFMMWPVETLGDLQKTVLRNMRLLKRTPAIQMAYIFLALLPDRSCRYRVFWLINNEHVRAMFASDGRILSDQVMDLYVQILDTLTSTPG</sequence>
<dbReference type="Proteomes" id="UP001341840">
    <property type="component" value="Unassembled WGS sequence"/>
</dbReference>